<evidence type="ECO:0000256" key="1">
    <source>
        <dbReference type="SAM" id="MobiDB-lite"/>
    </source>
</evidence>
<sequence>MVFFMAYEQTYHLMISNRRCPWTLETPLQVRCRPFGIRNLRVVLESGIGKIGKGGIGPPVTSLRQRKHCFTSVFGEAVVSLRSSRPIRVEAWLTHNKKRGTDEIIEKDRNARQSAIRAGRHVAGAPKRGFFGTIFHVILEQINDTKSAYNQISDLVNNQFADDNAVTTTPDPSNNGTTESPKITRAEFLKILDRNLKGLSRLRNLEWREAKKDSAANIRMYKDEIFRGKKARSTR</sequence>
<protein>
    <submittedName>
        <fullName evidence="2">SFRICE_025092</fullName>
    </submittedName>
</protein>
<organism evidence="2">
    <name type="scientific">Spodoptera frugiperda</name>
    <name type="common">Fall armyworm</name>
    <dbReference type="NCBI Taxonomy" id="7108"/>
    <lineage>
        <taxon>Eukaryota</taxon>
        <taxon>Metazoa</taxon>
        <taxon>Ecdysozoa</taxon>
        <taxon>Arthropoda</taxon>
        <taxon>Hexapoda</taxon>
        <taxon>Insecta</taxon>
        <taxon>Pterygota</taxon>
        <taxon>Neoptera</taxon>
        <taxon>Endopterygota</taxon>
        <taxon>Lepidoptera</taxon>
        <taxon>Glossata</taxon>
        <taxon>Ditrysia</taxon>
        <taxon>Noctuoidea</taxon>
        <taxon>Noctuidae</taxon>
        <taxon>Amphipyrinae</taxon>
        <taxon>Spodoptera</taxon>
    </lineage>
</organism>
<feature type="compositionally biased region" description="Polar residues" evidence="1">
    <location>
        <begin position="163"/>
        <end position="181"/>
    </location>
</feature>
<name>A0A2H1VWI8_SPOFR</name>
<proteinExistence type="predicted"/>
<accession>A0A2H1VWI8</accession>
<feature type="region of interest" description="Disordered" evidence="1">
    <location>
        <begin position="163"/>
        <end position="182"/>
    </location>
</feature>
<reference evidence="2" key="1">
    <citation type="submission" date="2016-07" db="EMBL/GenBank/DDBJ databases">
        <authorList>
            <person name="Bretaudeau A."/>
        </authorList>
    </citation>
    <scope>NUCLEOTIDE SEQUENCE</scope>
    <source>
        <strain evidence="2">Rice</strain>
        <tissue evidence="2">Whole body</tissue>
    </source>
</reference>
<gene>
    <name evidence="2" type="ORF">SFRICE_025092</name>
</gene>
<dbReference type="AlphaFoldDB" id="A0A2H1VWI8"/>
<evidence type="ECO:0000313" key="2">
    <source>
        <dbReference type="EMBL" id="SOQ45116.1"/>
    </source>
</evidence>
<dbReference type="EMBL" id="ODYU01004830">
    <property type="protein sequence ID" value="SOQ45116.1"/>
    <property type="molecule type" value="Genomic_DNA"/>
</dbReference>